<reference evidence="1" key="1">
    <citation type="submission" date="2014-12" db="EMBL/GenBank/DDBJ databases">
        <title>Insight into the proteome of Arion vulgaris.</title>
        <authorList>
            <person name="Aradska J."/>
            <person name="Bulat T."/>
            <person name="Smidak R."/>
            <person name="Sarate P."/>
            <person name="Gangsoo J."/>
            <person name="Sialana F."/>
            <person name="Bilban M."/>
            <person name="Lubec G."/>
        </authorList>
    </citation>
    <scope>NUCLEOTIDE SEQUENCE</scope>
    <source>
        <tissue evidence="1">Skin</tissue>
    </source>
</reference>
<name>A0A0B6XZB0_9EUPU</name>
<accession>A0A0B6XZB0</accession>
<dbReference type="EMBL" id="HACG01002343">
    <property type="protein sequence ID" value="CEK49208.1"/>
    <property type="molecule type" value="Transcribed_RNA"/>
</dbReference>
<gene>
    <name evidence="1" type="primary">ORF6835</name>
</gene>
<evidence type="ECO:0000313" key="1">
    <source>
        <dbReference type="EMBL" id="CEK49208.1"/>
    </source>
</evidence>
<dbReference type="AlphaFoldDB" id="A0A0B6XZB0"/>
<organism evidence="1">
    <name type="scientific">Arion vulgaris</name>
    <dbReference type="NCBI Taxonomy" id="1028688"/>
    <lineage>
        <taxon>Eukaryota</taxon>
        <taxon>Metazoa</taxon>
        <taxon>Spiralia</taxon>
        <taxon>Lophotrochozoa</taxon>
        <taxon>Mollusca</taxon>
        <taxon>Gastropoda</taxon>
        <taxon>Heterobranchia</taxon>
        <taxon>Euthyneura</taxon>
        <taxon>Panpulmonata</taxon>
        <taxon>Eupulmonata</taxon>
        <taxon>Stylommatophora</taxon>
        <taxon>Helicina</taxon>
        <taxon>Arionoidea</taxon>
        <taxon>Arionidae</taxon>
        <taxon>Arion</taxon>
    </lineage>
</organism>
<proteinExistence type="predicted"/>
<sequence length="330" mass="36527">VYRSSLEMKDDHNLQSETIIEESVNKNSSEIEERVEDASSRMCLFVTNNKDDVMYETVEKQIFVGSDENIYSQVLYYENTYTKSNHDPFLDHISTCPTDSHNNSDTVDLSRNMLFSTEVENSPALATDTDKRKINPSQGTEILSSARGTMEVIHSSDGGDSQSPDVLTVEQVIEHSEESQKQASLTTCTFCVTTDSEVCSSDLALKKISSDGDVTGTYNSHDALSCNTCIHDSASSYCIHDCQDCLLQFRLDCAQGLHECHKSQEAECDSCIVLTNLIVPSQVHTHCQNTSSTTLTTSAVPQLTEASDVNNKIRLINGVLVNDNNYSTRL</sequence>
<feature type="non-terminal residue" evidence="1">
    <location>
        <position position="1"/>
    </location>
</feature>
<protein>
    <submittedName>
        <fullName evidence="1">Uncharacterized protein</fullName>
    </submittedName>
</protein>